<feature type="compositionally biased region" description="Polar residues" evidence="1">
    <location>
        <begin position="471"/>
        <end position="490"/>
    </location>
</feature>
<feature type="compositionally biased region" description="Basic and acidic residues" evidence="1">
    <location>
        <begin position="415"/>
        <end position="428"/>
    </location>
</feature>
<dbReference type="GeneTree" id="ENSGT00940000158532"/>
<dbReference type="InterPro" id="IPR043444">
    <property type="entry name" value="TESPA1-like"/>
</dbReference>
<keyword evidence="4" id="KW-1185">Reference proteome</keyword>
<sequence>MESGALGMDTSAAADPREPTDYNVACVRRRAWAQSRDSLWRESEQEPRQSQKDEDAERTSEEPGQVPNNITSWLIECRTPLGASLDDQSASPSRGALRNGCSFEDDLSLGAEANHLQSSNNKTESCFGLAADQKRNQYKERGRSMNSTGSGKSSTVSSVSELLDLYEEDPEEILLNLGFGREEPDLASKVPSRFFNNNSTARGIDIKVYLGAQMQRMELENPNYALTSRFRQIEVLTTVANEFFQLYSQVSGQPVQCISSRDQGGEGREGGGDESTPVLRKTNSARNVAKLLKKTISKHNLLAAASESPEAQTPNQHTQLNGHTSADQTHTNGHAHGSPERNSCSTDPDHQTETVSQKHIRKKDSRSLATVTEETNGDGETDRLTDNSPEQSGTGPAANGEHQPESADLQSTNQRTEEGTQVVKDEKNLTSTPEKAPHILAPPQLAQLRTENADSFDMEEIQSNDDEGLPSRTSRATDLLRTVSQQSDSSGFAEEPSADSNSYLKVQESSDSCDSETTVTSHPSQDVATPLALDQPAFDLPESREEEPGPGVAGEADGRRSSREEDEHDGSSEQVPQYTAHQLPRNKPMGAQQDEPADSGERADPEPEPEIPHGLSPVEQEPHTQNQTRTAADAEPPTEGAEAEDKDQGECTSLDGSSSPCPAPSSPVLSALNRAKQNQLSRAGLQVDPQSSEMSQIPRERTRRTWHPPAEVFLPALLTSLAL</sequence>
<organism evidence="3 4">
    <name type="scientific">Lates calcarifer</name>
    <name type="common">Barramundi</name>
    <name type="synonym">Holocentrus calcarifer</name>
    <dbReference type="NCBI Taxonomy" id="8187"/>
    <lineage>
        <taxon>Eukaryota</taxon>
        <taxon>Metazoa</taxon>
        <taxon>Chordata</taxon>
        <taxon>Craniata</taxon>
        <taxon>Vertebrata</taxon>
        <taxon>Euteleostomi</taxon>
        <taxon>Actinopterygii</taxon>
        <taxon>Neopterygii</taxon>
        <taxon>Teleostei</taxon>
        <taxon>Neoteleostei</taxon>
        <taxon>Acanthomorphata</taxon>
        <taxon>Carangaria</taxon>
        <taxon>Carangaria incertae sedis</taxon>
        <taxon>Centropomidae</taxon>
        <taxon>Lates</taxon>
    </lineage>
</organism>
<reference evidence="4" key="1">
    <citation type="submission" date="2015-09" db="EMBL/GenBank/DDBJ databases">
        <authorList>
            <person name="Sai Rama Sridatta P."/>
        </authorList>
    </citation>
    <scope>NUCLEOTIDE SEQUENCE [LARGE SCALE GENOMIC DNA]</scope>
</reference>
<feature type="region of interest" description="Disordered" evidence="1">
    <location>
        <begin position="257"/>
        <end position="284"/>
    </location>
</feature>
<evidence type="ECO:0000313" key="3">
    <source>
        <dbReference type="Ensembl" id="ENSLCAP00010024699.1"/>
    </source>
</evidence>
<evidence type="ECO:0000313" key="4">
    <source>
        <dbReference type="Proteomes" id="UP000314980"/>
    </source>
</evidence>
<protein>
    <recommendedName>
        <fullName evidence="2">ITPR-interacting domain-containing protein</fullName>
    </recommendedName>
</protein>
<feature type="region of interest" description="Disordered" evidence="1">
    <location>
        <begin position="1"/>
        <end position="70"/>
    </location>
</feature>
<dbReference type="PANTHER" id="PTHR17469:SF11">
    <property type="entry name" value="PROTEIN ITPRID2"/>
    <property type="match status" value="1"/>
</dbReference>
<name>A0A4W6DHB1_LATCA</name>
<reference evidence="3" key="2">
    <citation type="submission" date="2025-08" db="UniProtKB">
        <authorList>
            <consortium name="Ensembl"/>
        </authorList>
    </citation>
    <scope>IDENTIFICATION</scope>
</reference>
<feature type="compositionally biased region" description="Polar residues" evidence="1">
    <location>
        <begin position="498"/>
        <end position="527"/>
    </location>
</feature>
<feature type="compositionally biased region" description="Polar residues" evidence="1">
    <location>
        <begin position="309"/>
        <end position="332"/>
    </location>
</feature>
<feature type="domain" description="ITPR-interacting" evidence="2">
    <location>
        <begin position="137"/>
        <end position="300"/>
    </location>
</feature>
<feature type="region of interest" description="Disordered" evidence="1">
    <location>
        <begin position="304"/>
        <end position="706"/>
    </location>
</feature>
<proteinExistence type="predicted"/>
<dbReference type="SMART" id="SM01257">
    <property type="entry name" value="KRAP_IP3R_bind"/>
    <property type="match status" value="1"/>
</dbReference>
<dbReference type="Pfam" id="PF14722">
    <property type="entry name" value="KRAP_IP3R_bind"/>
    <property type="match status" value="1"/>
</dbReference>
<evidence type="ECO:0000259" key="2">
    <source>
        <dbReference type="SMART" id="SM01257"/>
    </source>
</evidence>
<dbReference type="Proteomes" id="UP000314980">
    <property type="component" value="Unassembled WGS sequence"/>
</dbReference>
<dbReference type="PANTHER" id="PTHR17469">
    <property type="entry name" value="SPERM SPECIFIC ANTIGEN 2-RELATED"/>
    <property type="match status" value="1"/>
</dbReference>
<dbReference type="Ensembl" id="ENSLCAT00010025233.1">
    <property type="protein sequence ID" value="ENSLCAP00010024699.1"/>
    <property type="gene ID" value="ENSLCAG00010011541.1"/>
</dbReference>
<feature type="compositionally biased region" description="Basic and acidic residues" evidence="1">
    <location>
        <begin position="556"/>
        <end position="571"/>
    </location>
</feature>
<dbReference type="InterPro" id="IPR029325">
    <property type="entry name" value="ITPR-bd"/>
</dbReference>
<feature type="compositionally biased region" description="Basic and acidic residues" evidence="1">
    <location>
        <begin position="38"/>
        <end position="61"/>
    </location>
</feature>
<accession>A0A4W6DHB1</accession>
<evidence type="ECO:0000256" key="1">
    <source>
        <dbReference type="SAM" id="MobiDB-lite"/>
    </source>
</evidence>
<dbReference type="AlphaFoldDB" id="A0A4W6DHB1"/>
<reference evidence="3" key="3">
    <citation type="submission" date="2025-09" db="UniProtKB">
        <authorList>
            <consortium name="Ensembl"/>
        </authorList>
    </citation>
    <scope>IDENTIFICATION</scope>
</reference>
<dbReference type="GO" id="GO:0005102">
    <property type="term" value="F:signaling receptor binding"/>
    <property type="evidence" value="ECO:0007669"/>
    <property type="project" value="InterPro"/>
</dbReference>
<feature type="compositionally biased region" description="Acidic residues" evidence="1">
    <location>
        <begin position="454"/>
        <end position="468"/>
    </location>
</feature>